<dbReference type="Proteomes" id="UP000053370">
    <property type="component" value="Unassembled WGS sequence"/>
</dbReference>
<dbReference type="InterPro" id="IPR036237">
    <property type="entry name" value="Xyl_isomerase-like_sf"/>
</dbReference>
<organism evidence="2">
    <name type="scientific">Flexilinea flocculi</name>
    <dbReference type="NCBI Taxonomy" id="1678840"/>
    <lineage>
        <taxon>Bacteria</taxon>
        <taxon>Bacillati</taxon>
        <taxon>Chloroflexota</taxon>
        <taxon>Anaerolineae</taxon>
        <taxon>Anaerolineales</taxon>
        <taxon>Anaerolineaceae</taxon>
        <taxon>Flexilinea</taxon>
    </lineage>
</organism>
<gene>
    <name evidence="2" type="ORF">ATC1_12433</name>
</gene>
<dbReference type="EMBL" id="DF968180">
    <property type="protein sequence ID" value="GAP39896.1"/>
    <property type="molecule type" value="Genomic_DNA"/>
</dbReference>
<dbReference type="Pfam" id="PF01261">
    <property type="entry name" value="AP_endonuc_2"/>
    <property type="match status" value="1"/>
</dbReference>
<dbReference type="GO" id="GO:0016853">
    <property type="term" value="F:isomerase activity"/>
    <property type="evidence" value="ECO:0007669"/>
    <property type="project" value="UniProtKB-KW"/>
</dbReference>
<dbReference type="PANTHER" id="PTHR12110">
    <property type="entry name" value="HYDROXYPYRUVATE ISOMERASE"/>
    <property type="match status" value="1"/>
</dbReference>
<dbReference type="OrthoDB" id="9779184at2"/>
<evidence type="ECO:0000313" key="3">
    <source>
        <dbReference type="Proteomes" id="UP000053370"/>
    </source>
</evidence>
<dbReference type="InterPro" id="IPR013022">
    <property type="entry name" value="Xyl_isomerase-like_TIM-brl"/>
</dbReference>
<dbReference type="InterPro" id="IPR050312">
    <property type="entry name" value="IolE/XylAMocC-like"/>
</dbReference>
<accession>A0A0K8PB75</accession>
<dbReference type="Gene3D" id="3.20.20.150">
    <property type="entry name" value="Divalent-metal-dependent TIM barrel enzymes"/>
    <property type="match status" value="1"/>
</dbReference>
<sequence length="330" mass="37838">MTRPITLAAGQWGDLPLEELCKIVSRFGLDGLELMCNENMFDVEKAAVSKTYCDDLHEMLEKYHLNMWAVCAALIGQCVGDLYDQRLDNFAPQKYAGKPEEIRAWAIDTMMKIPTACRNYGLNIVTGFLGSPIWKFFYSFPQTTEEMVEEGFQEIARLWIPILDEFKRKEIQFAFEVHPTEIAYDYYTTQRLFKTLNNHPAFGLNFDPSHLIWQGVNPAVFLQDFSSHVFHVHLKDAAVVYDGRTGILGSHLPFGSTRRAWNFRSLGHGHVNFEEIIRILNETGYDGPLSIEWEDNGMDRLFGLEEAVKFARKINFPASGIEFDSALKNQ</sequence>
<reference evidence="2" key="1">
    <citation type="journal article" date="2015" name="Genome Announc.">
        <title>Draft Genome Sequence of Anaerolineae Strain TC1, a Novel Isolate from a Methanogenic Wastewater Treatment System.</title>
        <authorList>
            <person name="Matsuura N."/>
            <person name="Tourlousse D.M."/>
            <person name="Sun L."/>
            <person name="Toyonaga M."/>
            <person name="Kuroda K."/>
            <person name="Ohashi A."/>
            <person name="Cruz R."/>
            <person name="Yamaguchi T."/>
            <person name="Sekiguchi Y."/>
        </authorList>
    </citation>
    <scope>NUCLEOTIDE SEQUENCE [LARGE SCALE GENOMIC DNA]</scope>
    <source>
        <strain evidence="2">TC1</strain>
    </source>
</reference>
<keyword evidence="3" id="KW-1185">Reference proteome</keyword>
<evidence type="ECO:0000313" key="2">
    <source>
        <dbReference type="EMBL" id="GAP39896.1"/>
    </source>
</evidence>
<protein>
    <submittedName>
        <fullName evidence="2">Sugar phosphate isomerase/epimerase</fullName>
    </submittedName>
</protein>
<evidence type="ECO:0000259" key="1">
    <source>
        <dbReference type="Pfam" id="PF01261"/>
    </source>
</evidence>
<feature type="domain" description="Xylose isomerase-like TIM barrel" evidence="1">
    <location>
        <begin position="23"/>
        <end position="313"/>
    </location>
</feature>
<dbReference type="PANTHER" id="PTHR12110:SF21">
    <property type="entry name" value="XYLOSE ISOMERASE-LIKE TIM BARREL DOMAIN-CONTAINING PROTEIN"/>
    <property type="match status" value="1"/>
</dbReference>
<dbReference type="PATRIC" id="fig|1678840.3.peg.1017"/>
<dbReference type="RefSeq" id="WP_062278711.1">
    <property type="nucleotide sequence ID" value="NZ_DF968180.1"/>
</dbReference>
<name>A0A0K8PB75_9CHLR</name>
<keyword evidence="2" id="KW-0413">Isomerase</keyword>
<dbReference type="AlphaFoldDB" id="A0A0K8PB75"/>
<dbReference type="STRING" id="1678840.ATC1_12433"/>
<dbReference type="SUPFAM" id="SSF51658">
    <property type="entry name" value="Xylose isomerase-like"/>
    <property type="match status" value="1"/>
</dbReference>
<proteinExistence type="predicted"/>